<name>A0ABD2PAE3_9CUCU</name>
<accession>A0ABD2PAE3</accession>
<gene>
    <name evidence="1" type="ORF">HHI36_001936</name>
</gene>
<reference evidence="1 2" key="1">
    <citation type="journal article" date="2021" name="BMC Biol.">
        <title>Horizontally acquired antibacterial genes associated with adaptive radiation of ladybird beetles.</title>
        <authorList>
            <person name="Li H.S."/>
            <person name="Tang X.F."/>
            <person name="Huang Y.H."/>
            <person name="Xu Z.Y."/>
            <person name="Chen M.L."/>
            <person name="Du X.Y."/>
            <person name="Qiu B.Y."/>
            <person name="Chen P.T."/>
            <person name="Zhang W."/>
            <person name="Slipinski A."/>
            <person name="Escalona H.E."/>
            <person name="Waterhouse R.M."/>
            <person name="Zwick A."/>
            <person name="Pang H."/>
        </authorList>
    </citation>
    <scope>NUCLEOTIDE SEQUENCE [LARGE SCALE GENOMIC DNA]</scope>
    <source>
        <strain evidence="1">SYSU2018</strain>
    </source>
</reference>
<dbReference type="AlphaFoldDB" id="A0ABD2PAE3"/>
<evidence type="ECO:0000313" key="1">
    <source>
        <dbReference type="EMBL" id="KAL3287465.1"/>
    </source>
</evidence>
<proteinExistence type="predicted"/>
<sequence length="179" mass="20279">MSKVSSIARRLKYTYIPQGKEANTREATKNSYALVVEAKDRKYSDILTSVMENNDASKSIQNLRSTKKGNQLIVTEKNEKALVEIQKLINVDQEPVIARVAGPMKNGVHLLNNVRPTTNNTKAAILTINKVIADTILQKKEIRVGMVNCKEEQQLKMNRCYKCWLYDHTARDCNGPDRS</sequence>
<organism evidence="1 2">
    <name type="scientific">Cryptolaemus montrouzieri</name>
    <dbReference type="NCBI Taxonomy" id="559131"/>
    <lineage>
        <taxon>Eukaryota</taxon>
        <taxon>Metazoa</taxon>
        <taxon>Ecdysozoa</taxon>
        <taxon>Arthropoda</taxon>
        <taxon>Hexapoda</taxon>
        <taxon>Insecta</taxon>
        <taxon>Pterygota</taxon>
        <taxon>Neoptera</taxon>
        <taxon>Endopterygota</taxon>
        <taxon>Coleoptera</taxon>
        <taxon>Polyphaga</taxon>
        <taxon>Cucujiformia</taxon>
        <taxon>Coccinelloidea</taxon>
        <taxon>Coccinellidae</taxon>
        <taxon>Scymninae</taxon>
        <taxon>Scymnini</taxon>
        <taxon>Cryptolaemus</taxon>
    </lineage>
</organism>
<evidence type="ECO:0000313" key="2">
    <source>
        <dbReference type="Proteomes" id="UP001516400"/>
    </source>
</evidence>
<evidence type="ECO:0008006" key="3">
    <source>
        <dbReference type="Google" id="ProtNLM"/>
    </source>
</evidence>
<dbReference type="EMBL" id="JABFTP020000185">
    <property type="protein sequence ID" value="KAL3287465.1"/>
    <property type="molecule type" value="Genomic_DNA"/>
</dbReference>
<keyword evidence="2" id="KW-1185">Reference proteome</keyword>
<comment type="caution">
    <text evidence="1">The sequence shown here is derived from an EMBL/GenBank/DDBJ whole genome shotgun (WGS) entry which is preliminary data.</text>
</comment>
<protein>
    <recommendedName>
        <fullName evidence="3">CCHC-type domain-containing protein</fullName>
    </recommendedName>
</protein>
<dbReference type="Proteomes" id="UP001516400">
    <property type="component" value="Unassembled WGS sequence"/>
</dbReference>